<reference evidence="2" key="1">
    <citation type="submission" date="2023-06" db="EMBL/GenBank/DDBJ databases">
        <authorList>
            <consortium name="Lawrence Berkeley National Laboratory"/>
            <person name="Ahrendt S."/>
            <person name="Sahu N."/>
            <person name="Indic B."/>
            <person name="Wong-Bajracharya J."/>
            <person name="Merenyi Z."/>
            <person name="Ke H.-M."/>
            <person name="Monk M."/>
            <person name="Kocsube S."/>
            <person name="Drula E."/>
            <person name="Lipzen A."/>
            <person name="Balint B."/>
            <person name="Henrissat B."/>
            <person name="Andreopoulos B."/>
            <person name="Martin F.M."/>
            <person name="Harder C.B."/>
            <person name="Rigling D."/>
            <person name="Ford K.L."/>
            <person name="Foster G.D."/>
            <person name="Pangilinan J."/>
            <person name="Papanicolaou A."/>
            <person name="Barry K."/>
            <person name="LaButti K."/>
            <person name="Viragh M."/>
            <person name="Koriabine M."/>
            <person name="Yan M."/>
            <person name="Riley R."/>
            <person name="Champramary S."/>
            <person name="Plett K.L."/>
            <person name="Tsai I.J."/>
            <person name="Slot J."/>
            <person name="Sipos G."/>
            <person name="Plett J."/>
            <person name="Nagy L.G."/>
            <person name="Grigoriev I.V."/>
        </authorList>
    </citation>
    <scope>NUCLEOTIDE SEQUENCE</scope>
    <source>
        <strain evidence="2">HWK02</strain>
    </source>
</reference>
<dbReference type="InterPro" id="IPR036259">
    <property type="entry name" value="MFS_trans_sf"/>
</dbReference>
<organism evidence="2 3">
    <name type="scientific">Armillaria luteobubalina</name>
    <dbReference type="NCBI Taxonomy" id="153913"/>
    <lineage>
        <taxon>Eukaryota</taxon>
        <taxon>Fungi</taxon>
        <taxon>Dikarya</taxon>
        <taxon>Basidiomycota</taxon>
        <taxon>Agaricomycotina</taxon>
        <taxon>Agaricomycetes</taxon>
        <taxon>Agaricomycetidae</taxon>
        <taxon>Agaricales</taxon>
        <taxon>Marasmiineae</taxon>
        <taxon>Physalacriaceae</taxon>
        <taxon>Armillaria</taxon>
    </lineage>
</organism>
<evidence type="ECO:0000256" key="1">
    <source>
        <dbReference type="SAM" id="Phobius"/>
    </source>
</evidence>
<keyword evidence="1" id="KW-0812">Transmembrane</keyword>
<comment type="caution">
    <text evidence="2">The sequence shown here is derived from an EMBL/GenBank/DDBJ whole genome shotgun (WGS) entry which is preliminary data.</text>
</comment>
<sequence length="173" mass="19584">MDQNTTHTQMRWTDEISDNTIREIITGKDKTEDSDPVEASTDLEEFPDGGIRAWLIVGGTMCSAFATVGFVNAWGVFQEYYEETLLKNYNPSTIAWIGSVQVPPTVHYRSIIVGHLFDIGYFRIPFILASILVVVSTLLIAQCTQYWHFLLCQGFASWSYRGRRSDVVTESEA</sequence>
<dbReference type="Proteomes" id="UP001175228">
    <property type="component" value="Unassembled WGS sequence"/>
</dbReference>
<name>A0AA39Q974_9AGAR</name>
<evidence type="ECO:0000313" key="3">
    <source>
        <dbReference type="Proteomes" id="UP001175228"/>
    </source>
</evidence>
<proteinExistence type="predicted"/>
<keyword evidence="1" id="KW-0472">Membrane</keyword>
<keyword evidence="1" id="KW-1133">Transmembrane helix</keyword>
<dbReference type="EMBL" id="JAUEPU010000011">
    <property type="protein sequence ID" value="KAK0498271.1"/>
    <property type="molecule type" value="Genomic_DNA"/>
</dbReference>
<evidence type="ECO:0008006" key="4">
    <source>
        <dbReference type="Google" id="ProtNLM"/>
    </source>
</evidence>
<evidence type="ECO:0000313" key="2">
    <source>
        <dbReference type="EMBL" id="KAK0498271.1"/>
    </source>
</evidence>
<dbReference type="SUPFAM" id="SSF103473">
    <property type="entry name" value="MFS general substrate transporter"/>
    <property type="match status" value="1"/>
</dbReference>
<feature type="transmembrane region" description="Helical" evidence="1">
    <location>
        <begin position="120"/>
        <end position="141"/>
    </location>
</feature>
<dbReference type="AlphaFoldDB" id="A0AA39Q974"/>
<keyword evidence="3" id="KW-1185">Reference proteome</keyword>
<accession>A0AA39Q974</accession>
<protein>
    <recommendedName>
        <fullName evidence="4">MFS general substrate transporter</fullName>
    </recommendedName>
</protein>
<feature type="transmembrane region" description="Helical" evidence="1">
    <location>
        <begin position="53"/>
        <end position="77"/>
    </location>
</feature>
<gene>
    <name evidence="2" type="ORF">EDD18DRAFT_1350959</name>
</gene>